<accession>A0A812U5U7</accession>
<gene>
    <name evidence="2" type="primary">rok1</name>
    <name evidence="2" type="ORF">SPIL2461_LOCUS14857</name>
</gene>
<protein>
    <submittedName>
        <fullName evidence="2">Rok1 protein</fullName>
    </submittedName>
</protein>
<dbReference type="SUPFAM" id="SSF52540">
    <property type="entry name" value="P-loop containing nucleoside triphosphate hydrolases"/>
    <property type="match status" value="1"/>
</dbReference>
<dbReference type="PROSITE" id="PS51194">
    <property type="entry name" value="HELICASE_CTER"/>
    <property type="match status" value="1"/>
</dbReference>
<feature type="non-terminal residue" evidence="2">
    <location>
        <position position="61"/>
    </location>
</feature>
<organism evidence="2 3">
    <name type="scientific">Symbiodinium pilosum</name>
    <name type="common">Dinoflagellate</name>
    <dbReference type="NCBI Taxonomy" id="2952"/>
    <lineage>
        <taxon>Eukaryota</taxon>
        <taxon>Sar</taxon>
        <taxon>Alveolata</taxon>
        <taxon>Dinophyceae</taxon>
        <taxon>Suessiales</taxon>
        <taxon>Symbiodiniaceae</taxon>
        <taxon>Symbiodinium</taxon>
    </lineage>
</organism>
<feature type="domain" description="Helicase C-terminal" evidence="1">
    <location>
        <begin position="1"/>
        <end position="61"/>
    </location>
</feature>
<evidence type="ECO:0000259" key="1">
    <source>
        <dbReference type="PROSITE" id="PS51194"/>
    </source>
</evidence>
<reference evidence="2" key="1">
    <citation type="submission" date="2021-02" db="EMBL/GenBank/DDBJ databases">
        <authorList>
            <person name="Dougan E. K."/>
            <person name="Rhodes N."/>
            <person name="Thang M."/>
            <person name="Chan C."/>
        </authorList>
    </citation>
    <scope>NUCLEOTIDE SEQUENCE</scope>
</reference>
<dbReference type="InterPro" id="IPR001650">
    <property type="entry name" value="Helicase_C-like"/>
</dbReference>
<sequence length="61" mass="6367">VSYVVSFDPAVSLDGHVHRVGRCGRGGSVGRAFAFLGSEDVAYAQLLQESMKSAGQAVPND</sequence>
<dbReference type="InterPro" id="IPR027417">
    <property type="entry name" value="P-loop_NTPase"/>
</dbReference>
<dbReference type="EMBL" id="CAJNIZ010035047">
    <property type="protein sequence ID" value="CAE7557205.1"/>
    <property type="molecule type" value="Genomic_DNA"/>
</dbReference>
<proteinExistence type="predicted"/>
<name>A0A812U5U7_SYMPI</name>
<comment type="caution">
    <text evidence="2">The sequence shown here is derived from an EMBL/GenBank/DDBJ whole genome shotgun (WGS) entry which is preliminary data.</text>
</comment>
<keyword evidence="3" id="KW-1185">Reference proteome</keyword>
<dbReference type="AlphaFoldDB" id="A0A812U5U7"/>
<feature type="non-terminal residue" evidence="2">
    <location>
        <position position="1"/>
    </location>
</feature>
<evidence type="ECO:0000313" key="3">
    <source>
        <dbReference type="Proteomes" id="UP000649617"/>
    </source>
</evidence>
<dbReference type="Proteomes" id="UP000649617">
    <property type="component" value="Unassembled WGS sequence"/>
</dbReference>
<evidence type="ECO:0000313" key="2">
    <source>
        <dbReference type="EMBL" id="CAE7557205.1"/>
    </source>
</evidence>
<dbReference type="Gene3D" id="3.40.50.300">
    <property type="entry name" value="P-loop containing nucleotide triphosphate hydrolases"/>
    <property type="match status" value="1"/>
</dbReference>